<dbReference type="OrthoDB" id="5814089at2759"/>
<dbReference type="EMBL" id="JPKZ01001016">
    <property type="protein sequence ID" value="KHN84286.1"/>
    <property type="molecule type" value="Genomic_DNA"/>
</dbReference>
<keyword evidence="4" id="KW-1185">Reference proteome</keyword>
<keyword evidence="1" id="KW-0479">Metal-binding</keyword>
<sequence>MTNDEGVTAKKLRVWNPALDESHEAPLEERREVVVTQPTKIIPQTVPPSSTHFNAPLNLLFQNYAQLAGPYIARLQADNFAACQPFMVPPRCPLPPPRVLPLMMNECMSNPIVQGALGAVGTPNQNCCAICGSVFRLTADLVQHMRANHRSSKFKRAQKRTH</sequence>
<evidence type="ECO:0000313" key="4">
    <source>
        <dbReference type="Proteomes" id="UP000031036"/>
    </source>
</evidence>
<organism evidence="3 4">
    <name type="scientific">Toxocara canis</name>
    <name type="common">Canine roundworm</name>
    <dbReference type="NCBI Taxonomy" id="6265"/>
    <lineage>
        <taxon>Eukaryota</taxon>
        <taxon>Metazoa</taxon>
        <taxon>Ecdysozoa</taxon>
        <taxon>Nematoda</taxon>
        <taxon>Chromadorea</taxon>
        <taxon>Rhabditida</taxon>
        <taxon>Spirurina</taxon>
        <taxon>Ascaridomorpha</taxon>
        <taxon>Ascaridoidea</taxon>
        <taxon>Toxocaridae</taxon>
        <taxon>Toxocara</taxon>
    </lineage>
</organism>
<reference evidence="3 4" key="1">
    <citation type="submission" date="2014-11" db="EMBL/GenBank/DDBJ databases">
        <title>Genetic blueprint of the zoonotic pathogen Toxocara canis.</title>
        <authorList>
            <person name="Zhu X.-Q."/>
            <person name="Korhonen P.K."/>
            <person name="Cai H."/>
            <person name="Young N.D."/>
            <person name="Nejsum P."/>
            <person name="von Samson-Himmelstjerna G."/>
            <person name="Boag P.R."/>
            <person name="Tan P."/>
            <person name="Li Q."/>
            <person name="Min J."/>
            <person name="Yang Y."/>
            <person name="Wang X."/>
            <person name="Fang X."/>
            <person name="Hall R.S."/>
            <person name="Hofmann A."/>
            <person name="Sternberg P.W."/>
            <person name="Jex A.R."/>
            <person name="Gasser R.B."/>
        </authorList>
    </citation>
    <scope>NUCLEOTIDE SEQUENCE [LARGE SCALE GENOMIC DNA]</scope>
    <source>
        <strain evidence="3">PN_DK_2014</strain>
    </source>
</reference>
<evidence type="ECO:0000256" key="1">
    <source>
        <dbReference type="PROSITE-ProRule" id="PRU00042"/>
    </source>
</evidence>
<comment type="caution">
    <text evidence="3">The sequence shown here is derived from an EMBL/GenBank/DDBJ whole genome shotgun (WGS) entry which is preliminary data.</text>
</comment>
<name>A0A0B2VLD1_TOXCA</name>
<dbReference type="InterPro" id="IPR013087">
    <property type="entry name" value="Znf_C2H2_type"/>
</dbReference>
<evidence type="ECO:0000313" key="3">
    <source>
        <dbReference type="EMBL" id="KHN84286.1"/>
    </source>
</evidence>
<dbReference type="AlphaFoldDB" id="A0A0B2VLD1"/>
<gene>
    <name evidence="3" type="ORF">Tcan_02598</name>
</gene>
<keyword evidence="1" id="KW-0863">Zinc-finger</keyword>
<protein>
    <recommendedName>
        <fullName evidence="2">C2H2-type domain-containing protein</fullName>
    </recommendedName>
</protein>
<keyword evidence="1" id="KW-0862">Zinc</keyword>
<dbReference type="STRING" id="6265.A0A0B2VLD1"/>
<dbReference type="GO" id="GO:0008270">
    <property type="term" value="F:zinc ion binding"/>
    <property type="evidence" value="ECO:0007669"/>
    <property type="project" value="UniProtKB-KW"/>
</dbReference>
<evidence type="ECO:0000259" key="2">
    <source>
        <dbReference type="PROSITE" id="PS50157"/>
    </source>
</evidence>
<dbReference type="Proteomes" id="UP000031036">
    <property type="component" value="Unassembled WGS sequence"/>
</dbReference>
<proteinExistence type="predicted"/>
<dbReference type="PROSITE" id="PS00028">
    <property type="entry name" value="ZINC_FINGER_C2H2_1"/>
    <property type="match status" value="1"/>
</dbReference>
<feature type="domain" description="C2H2-type" evidence="2">
    <location>
        <begin position="126"/>
        <end position="154"/>
    </location>
</feature>
<dbReference type="OMA" id="DESHEAP"/>
<dbReference type="PROSITE" id="PS50157">
    <property type="entry name" value="ZINC_FINGER_C2H2_2"/>
    <property type="match status" value="1"/>
</dbReference>
<accession>A0A0B2VLD1</accession>